<dbReference type="RefSeq" id="WP_323370982.1">
    <property type="nucleotide sequence ID" value="NZ_VDEQ01000006.1"/>
</dbReference>
<comment type="caution">
    <text evidence="2">The sequence shown here is derived from an EMBL/GenBank/DDBJ whole genome shotgun (WGS) entry which is preliminary data.</text>
</comment>
<protein>
    <recommendedName>
        <fullName evidence="4">WXG100 family type VII secretion target</fullName>
    </recommendedName>
</protein>
<proteinExistence type="predicted"/>
<evidence type="ECO:0008006" key="4">
    <source>
        <dbReference type="Google" id="ProtNLM"/>
    </source>
</evidence>
<gene>
    <name evidence="2" type="ORF">FFZ77_00770</name>
</gene>
<dbReference type="Proteomes" id="UP000460558">
    <property type="component" value="Unassembled WGS sequence"/>
</dbReference>
<feature type="region of interest" description="Disordered" evidence="1">
    <location>
        <begin position="142"/>
        <end position="168"/>
    </location>
</feature>
<evidence type="ECO:0000313" key="3">
    <source>
        <dbReference type="Proteomes" id="UP000460558"/>
    </source>
</evidence>
<organism evidence="2 3">
    <name type="scientific">Streptomyces katsurahamanus</name>
    <dbReference type="NCBI Taxonomy" id="2577098"/>
    <lineage>
        <taxon>Bacteria</taxon>
        <taxon>Bacillati</taxon>
        <taxon>Actinomycetota</taxon>
        <taxon>Actinomycetes</taxon>
        <taxon>Kitasatosporales</taxon>
        <taxon>Streptomycetaceae</taxon>
        <taxon>Streptomyces</taxon>
    </lineage>
</organism>
<reference evidence="2 3" key="1">
    <citation type="submission" date="2019-06" db="EMBL/GenBank/DDBJ databases">
        <title>Comparative genomics and metabolomics analyses of clavulanic acid producing Streptomyces species provides insight into specialized metabolism and evolution of beta-lactam biosynthetic gene clusters.</title>
        <authorList>
            <person name="Moore M.A."/>
            <person name="Cruz-Morales P."/>
            <person name="Barona Gomez F."/>
            <person name="Kapil T."/>
        </authorList>
    </citation>
    <scope>NUCLEOTIDE SEQUENCE [LARGE SCALE GENOMIC DNA]</scope>
    <source>
        <strain evidence="2 3">T-272</strain>
    </source>
</reference>
<evidence type="ECO:0000313" key="2">
    <source>
        <dbReference type="EMBL" id="MQS34206.1"/>
    </source>
</evidence>
<evidence type="ECO:0000256" key="1">
    <source>
        <dbReference type="SAM" id="MobiDB-lite"/>
    </source>
</evidence>
<dbReference type="EMBL" id="VDEQ01000006">
    <property type="protein sequence ID" value="MQS34206.1"/>
    <property type="molecule type" value="Genomic_DNA"/>
</dbReference>
<accession>A0ABW9NLN1</accession>
<sequence length="168" mass="18283">MAWDEWEQLKASAAEQSAARMRLNGLPPEDTGGGVGQGDLQVSQADLAAIGDHAFTLYNRLWNEARIAVPTSDKAAGDLSRQGFALGGALQHVSNRWDKQLNSLMDACAHISNRMDFSSKTHRDDDDWIQRSMSSIDTLDKGFDESYAPAGQQNPVYGEKAAKGKGDN</sequence>
<keyword evidence="3" id="KW-1185">Reference proteome</keyword>
<name>A0ABW9NLN1_9ACTN</name>